<dbReference type="AlphaFoldDB" id="A0AAD3SK84"/>
<dbReference type="Proteomes" id="UP001279734">
    <property type="component" value="Unassembled WGS sequence"/>
</dbReference>
<name>A0AAD3SK84_NEPGR</name>
<feature type="region of interest" description="Disordered" evidence="1">
    <location>
        <begin position="104"/>
        <end position="126"/>
    </location>
</feature>
<accession>A0AAD3SK84</accession>
<feature type="region of interest" description="Disordered" evidence="1">
    <location>
        <begin position="15"/>
        <end position="42"/>
    </location>
</feature>
<sequence length="126" mass="13572">MALRRRDATVGAIPNSVERLGKEDEGCPTSHSNPLESTHVNMSSCSLEKETVSHSRYLVAPANGDSGSFLFMTTEDSLSLVHSKDMCQELAENDKFPNQASGEAVVKVPHGEKTGVGGRNIGMLRQ</sequence>
<organism evidence="2 3">
    <name type="scientific">Nepenthes gracilis</name>
    <name type="common">Slender pitcher plant</name>
    <dbReference type="NCBI Taxonomy" id="150966"/>
    <lineage>
        <taxon>Eukaryota</taxon>
        <taxon>Viridiplantae</taxon>
        <taxon>Streptophyta</taxon>
        <taxon>Embryophyta</taxon>
        <taxon>Tracheophyta</taxon>
        <taxon>Spermatophyta</taxon>
        <taxon>Magnoliopsida</taxon>
        <taxon>eudicotyledons</taxon>
        <taxon>Gunneridae</taxon>
        <taxon>Pentapetalae</taxon>
        <taxon>Caryophyllales</taxon>
        <taxon>Nepenthaceae</taxon>
        <taxon>Nepenthes</taxon>
    </lineage>
</organism>
<keyword evidence="3" id="KW-1185">Reference proteome</keyword>
<protein>
    <submittedName>
        <fullName evidence="2">Uncharacterized protein</fullName>
    </submittedName>
</protein>
<gene>
    <name evidence="2" type="ORF">Nepgr_014956</name>
</gene>
<reference evidence="2" key="1">
    <citation type="submission" date="2023-05" db="EMBL/GenBank/DDBJ databases">
        <title>Nepenthes gracilis genome sequencing.</title>
        <authorList>
            <person name="Fukushima K."/>
        </authorList>
    </citation>
    <scope>NUCLEOTIDE SEQUENCE</scope>
    <source>
        <strain evidence="2">SING2019-196</strain>
    </source>
</reference>
<dbReference type="EMBL" id="BSYO01000012">
    <property type="protein sequence ID" value="GMH13115.1"/>
    <property type="molecule type" value="Genomic_DNA"/>
</dbReference>
<proteinExistence type="predicted"/>
<evidence type="ECO:0000256" key="1">
    <source>
        <dbReference type="SAM" id="MobiDB-lite"/>
    </source>
</evidence>
<evidence type="ECO:0000313" key="3">
    <source>
        <dbReference type="Proteomes" id="UP001279734"/>
    </source>
</evidence>
<feature type="compositionally biased region" description="Polar residues" evidence="1">
    <location>
        <begin position="29"/>
        <end position="42"/>
    </location>
</feature>
<evidence type="ECO:0000313" key="2">
    <source>
        <dbReference type="EMBL" id="GMH13115.1"/>
    </source>
</evidence>
<comment type="caution">
    <text evidence="2">The sequence shown here is derived from an EMBL/GenBank/DDBJ whole genome shotgun (WGS) entry which is preliminary data.</text>
</comment>